<accession>A0A6J7WEJ6</accession>
<protein>
    <submittedName>
        <fullName evidence="1">Uncharacterized protein</fullName>
    </submittedName>
</protein>
<proteinExistence type="predicted"/>
<dbReference type="EMBL" id="LR798205">
    <property type="protein sequence ID" value="CAB5178691.1"/>
    <property type="molecule type" value="Genomic_DNA"/>
</dbReference>
<organism evidence="1">
    <name type="scientific">uncultured Caudovirales phage</name>
    <dbReference type="NCBI Taxonomy" id="2100421"/>
    <lineage>
        <taxon>Viruses</taxon>
        <taxon>Duplodnaviria</taxon>
        <taxon>Heunggongvirae</taxon>
        <taxon>Uroviricota</taxon>
        <taxon>Caudoviricetes</taxon>
        <taxon>Peduoviridae</taxon>
        <taxon>Maltschvirus</taxon>
        <taxon>Maltschvirus maltsch</taxon>
    </lineage>
</organism>
<name>A0A6J7WEJ6_9CAUD</name>
<gene>
    <name evidence="1" type="ORF">UFOVP156_25</name>
</gene>
<evidence type="ECO:0000313" key="1">
    <source>
        <dbReference type="EMBL" id="CAB5178691.1"/>
    </source>
</evidence>
<reference evidence="1" key="1">
    <citation type="submission" date="2020-05" db="EMBL/GenBank/DDBJ databases">
        <authorList>
            <person name="Chiriac C."/>
            <person name="Salcher M."/>
            <person name="Ghai R."/>
            <person name="Kavagutti S V."/>
        </authorList>
    </citation>
    <scope>NUCLEOTIDE SEQUENCE</scope>
</reference>
<sequence>MAESGFTAGQASVYGVDKLGSILNNFAQTSNAIAGYRAATENNQKNIELNAEQRKLSQAFQAGNLAEALAIERKNLAGSIADKQRIAALQLAVVQDEVARQQELARGGTAAVDASIGLYGNYEDQLAAKRNEMAQVFWDSVNQSKPQVAGVNPSAIGAVADRQAAMGAVKQELANADANNLAGVRSFGQLFNESLIGQRRNNQIQDILRNFALNSQRTAQAENTFAQAPSFVAEKYAGPTSPFIAERYVNNAPPAPLRNPLGDLLKVGARGADLYFNSGRSSNSGSDPYGLSPDTYNLMPAGDFSRLGLQAPESRMIDGTMQTNGSLGLDRFATGETGLTLPRGLGIKE</sequence>